<reference evidence="4" key="1">
    <citation type="submission" date="2020-07" db="EMBL/GenBank/DDBJ databases">
        <title>Complete mitochondrial genomes reveal population-level patterns in the widespread red alga Gelidiella fanii (Gelidiales, Rhodophyta).</title>
        <authorList>
            <person name="Boo G.H."/>
            <person name="Zubia M."/>
            <person name="Hughey J.R."/>
            <person name="Sherwood A.R."/>
            <person name="Fujii M.T."/>
            <person name="Boo S.M."/>
            <person name="Miller K.A."/>
        </authorList>
    </citation>
    <scope>NUCLEOTIDE SEQUENCE</scope>
</reference>
<name>A0A7G9IW70_9FLOR</name>
<dbReference type="PANTHER" id="PTHR12220">
    <property type="entry name" value="50S/60S RIBOSOMAL PROTEIN L16"/>
    <property type="match status" value="1"/>
</dbReference>
<evidence type="ECO:0000313" key="4">
    <source>
        <dbReference type="EMBL" id="QNM39614.1"/>
    </source>
</evidence>
<gene>
    <name evidence="4" type="primary">rpl16</name>
</gene>
<dbReference type="InterPro" id="IPR000114">
    <property type="entry name" value="Ribosomal_uL16_bact-type"/>
</dbReference>
<dbReference type="EMBL" id="MT742603">
    <property type="protein sequence ID" value="QNM39614.1"/>
    <property type="molecule type" value="Genomic_DNA"/>
</dbReference>
<dbReference type="Gene3D" id="3.90.1170.10">
    <property type="entry name" value="Ribosomal protein L10e/L16"/>
    <property type="match status" value="1"/>
</dbReference>
<sequence length="134" mass="15409">MQIRKKTHNKEVIRGRKKFQFLNYGTLGVKATSSGRLIDKKWELLQKALHKKIKLICGANRCKVWSPIEFNNTLTKLSLESRMGKGKGSIYANSKFIREGEIIIEFSGIPKHKQKDIVFFLQKKLSFGIKLSSL</sequence>
<geneLocation type="mitochondrion" evidence="4"/>
<dbReference type="RefSeq" id="YP_009988338.1">
    <property type="nucleotide sequence ID" value="NC_052714.1"/>
</dbReference>
<proteinExistence type="inferred from homology"/>
<dbReference type="GO" id="GO:0019843">
    <property type="term" value="F:rRNA binding"/>
    <property type="evidence" value="ECO:0007669"/>
    <property type="project" value="InterPro"/>
</dbReference>
<dbReference type="GO" id="GO:0032543">
    <property type="term" value="P:mitochondrial translation"/>
    <property type="evidence" value="ECO:0007669"/>
    <property type="project" value="TreeGrafter"/>
</dbReference>
<evidence type="ECO:0000256" key="3">
    <source>
        <dbReference type="ARBA" id="ARBA00023274"/>
    </source>
</evidence>
<dbReference type="GO" id="GO:0003735">
    <property type="term" value="F:structural constituent of ribosome"/>
    <property type="evidence" value="ECO:0007669"/>
    <property type="project" value="InterPro"/>
</dbReference>
<dbReference type="Pfam" id="PF00252">
    <property type="entry name" value="Ribosomal_L16"/>
    <property type="match status" value="1"/>
</dbReference>
<dbReference type="AlphaFoldDB" id="A0A7G9IW70"/>
<accession>A0A7G9IW70</accession>
<dbReference type="SUPFAM" id="SSF54686">
    <property type="entry name" value="Ribosomal protein L16p/L10e"/>
    <property type="match status" value="1"/>
</dbReference>
<keyword evidence="4" id="KW-0496">Mitochondrion</keyword>
<keyword evidence="3" id="KW-0687">Ribonucleoprotein</keyword>
<keyword evidence="2 4" id="KW-0689">Ribosomal protein</keyword>
<dbReference type="InterPro" id="IPR047873">
    <property type="entry name" value="Ribosomal_uL16"/>
</dbReference>
<organism evidence="4">
    <name type="scientific">Gelidiella flabella</name>
    <dbReference type="NCBI Taxonomy" id="2026927"/>
    <lineage>
        <taxon>Eukaryota</taxon>
        <taxon>Rhodophyta</taxon>
        <taxon>Florideophyceae</taxon>
        <taxon>Rhodymeniophycidae</taxon>
        <taxon>Gelidiales</taxon>
        <taxon>Gelidiellaceae</taxon>
        <taxon>Gelidiella</taxon>
    </lineage>
</organism>
<evidence type="ECO:0000256" key="2">
    <source>
        <dbReference type="ARBA" id="ARBA00022980"/>
    </source>
</evidence>
<evidence type="ECO:0000256" key="1">
    <source>
        <dbReference type="ARBA" id="ARBA00008931"/>
    </source>
</evidence>
<dbReference type="PANTHER" id="PTHR12220:SF13">
    <property type="entry name" value="LARGE RIBOSOMAL SUBUNIT PROTEIN UL16M"/>
    <property type="match status" value="1"/>
</dbReference>
<dbReference type="GO" id="GO:0005762">
    <property type="term" value="C:mitochondrial large ribosomal subunit"/>
    <property type="evidence" value="ECO:0007669"/>
    <property type="project" value="TreeGrafter"/>
</dbReference>
<comment type="similarity">
    <text evidence="1">Belongs to the universal ribosomal protein uL16 family.</text>
</comment>
<protein>
    <submittedName>
        <fullName evidence="4">Ribosomal protein L16</fullName>
    </submittedName>
</protein>
<dbReference type="GeneID" id="62620137"/>
<dbReference type="InterPro" id="IPR036920">
    <property type="entry name" value="Ribosomal_uL16_sf"/>
</dbReference>